<name>A0ABR8T5X3_9BACL</name>
<evidence type="ECO:0000313" key="3">
    <source>
        <dbReference type="Proteomes" id="UP000608071"/>
    </source>
</evidence>
<feature type="transmembrane region" description="Helical" evidence="1">
    <location>
        <begin position="199"/>
        <end position="218"/>
    </location>
</feature>
<proteinExistence type="predicted"/>
<accession>A0ABR8T5X3</accession>
<comment type="caution">
    <text evidence="2">The sequence shown here is derived from an EMBL/GenBank/DDBJ whole genome shotgun (WGS) entry which is preliminary data.</text>
</comment>
<sequence length="278" mass="31945">MKVYISEGFKSMREHYFVVLFLFIYQLVWGMFLYKIVSSAVVPLLMRYPDPPPHELSKVLFWMEGQLSLSVSPLVHQYAWLLVLMFLIRMLMTPLIRAGLLHSLHEQGHTAKGLAFFQGIKQHWKKTSLFYFIEVILLLIPAYWIVPVILPNLITAIYNLSVLTKVIPYLLLWMIYGYAIKQLLLYCQIGLIGKRSGSVSIWICIRYAVPVALVSLLLGFITLAIFGSFTAVSFIWTGLLALILQQSYHLIRSIMNVWKISAHFSLWYSKSSSDNSGS</sequence>
<protein>
    <submittedName>
        <fullName evidence="2">Uncharacterized protein</fullName>
    </submittedName>
</protein>
<evidence type="ECO:0000313" key="2">
    <source>
        <dbReference type="EMBL" id="MBD7971171.1"/>
    </source>
</evidence>
<evidence type="ECO:0000256" key="1">
    <source>
        <dbReference type="SAM" id="Phobius"/>
    </source>
</evidence>
<feature type="transmembrane region" description="Helical" evidence="1">
    <location>
        <begin position="16"/>
        <end position="37"/>
    </location>
</feature>
<dbReference type="Proteomes" id="UP000608071">
    <property type="component" value="Unassembled WGS sequence"/>
</dbReference>
<keyword evidence="3" id="KW-1185">Reference proteome</keyword>
<feature type="transmembrane region" description="Helical" evidence="1">
    <location>
        <begin position="129"/>
        <end position="146"/>
    </location>
</feature>
<feature type="transmembrane region" description="Helical" evidence="1">
    <location>
        <begin position="78"/>
        <end position="96"/>
    </location>
</feature>
<feature type="transmembrane region" description="Helical" evidence="1">
    <location>
        <begin position="224"/>
        <end position="244"/>
    </location>
</feature>
<feature type="transmembrane region" description="Helical" evidence="1">
    <location>
        <begin position="166"/>
        <end position="187"/>
    </location>
</feature>
<organism evidence="2 3">
    <name type="scientific">Paenibacillus gallinarum</name>
    <dbReference type="NCBI Taxonomy" id="2762232"/>
    <lineage>
        <taxon>Bacteria</taxon>
        <taxon>Bacillati</taxon>
        <taxon>Bacillota</taxon>
        <taxon>Bacilli</taxon>
        <taxon>Bacillales</taxon>
        <taxon>Paenibacillaceae</taxon>
        <taxon>Paenibacillus</taxon>
    </lineage>
</organism>
<dbReference type="RefSeq" id="WP_191804868.1">
    <property type="nucleotide sequence ID" value="NZ_JACSQL010000022.1"/>
</dbReference>
<gene>
    <name evidence="2" type="ORF">H9647_24200</name>
</gene>
<dbReference type="EMBL" id="JACSQL010000022">
    <property type="protein sequence ID" value="MBD7971171.1"/>
    <property type="molecule type" value="Genomic_DNA"/>
</dbReference>
<keyword evidence="1" id="KW-1133">Transmembrane helix</keyword>
<keyword evidence="1" id="KW-0472">Membrane</keyword>
<reference evidence="2 3" key="1">
    <citation type="submission" date="2020-08" db="EMBL/GenBank/DDBJ databases">
        <title>A Genomic Blueprint of the Chicken Gut Microbiome.</title>
        <authorList>
            <person name="Gilroy R."/>
            <person name="Ravi A."/>
            <person name="Getino M."/>
            <person name="Pursley I."/>
            <person name="Horton D.L."/>
            <person name="Alikhan N.-F."/>
            <person name="Baker D."/>
            <person name="Gharbi K."/>
            <person name="Hall N."/>
            <person name="Watson M."/>
            <person name="Adriaenssens E.M."/>
            <person name="Foster-Nyarko E."/>
            <person name="Jarju S."/>
            <person name="Secka A."/>
            <person name="Antonio M."/>
            <person name="Oren A."/>
            <person name="Chaudhuri R."/>
            <person name="La Ragione R.M."/>
            <person name="Hildebrand F."/>
            <person name="Pallen M.J."/>
        </authorList>
    </citation>
    <scope>NUCLEOTIDE SEQUENCE [LARGE SCALE GENOMIC DNA]</scope>
    <source>
        <strain evidence="2 3">Sa2BVA9</strain>
    </source>
</reference>
<keyword evidence="1" id="KW-0812">Transmembrane</keyword>